<dbReference type="InterPro" id="IPR036291">
    <property type="entry name" value="NAD(P)-bd_dom_sf"/>
</dbReference>
<protein>
    <submittedName>
        <fullName evidence="3">Short-chain dehydrogenase/reductase SDR</fullName>
    </submittedName>
</protein>
<keyword evidence="2" id="KW-0560">Oxidoreductase</keyword>
<dbReference type="RefSeq" id="WP_013425330.1">
    <property type="nucleotide sequence ID" value="NC_014666.1"/>
</dbReference>
<dbReference type="GO" id="GO:0016491">
    <property type="term" value="F:oxidoreductase activity"/>
    <property type="evidence" value="ECO:0007669"/>
    <property type="project" value="UniProtKB-KW"/>
</dbReference>
<dbReference type="eggNOG" id="COG0300">
    <property type="taxonomic scope" value="Bacteria"/>
</dbReference>
<dbReference type="Gene3D" id="3.40.50.720">
    <property type="entry name" value="NAD(P)-binding Rossmann-like Domain"/>
    <property type="match status" value="1"/>
</dbReference>
<evidence type="ECO:0000313" key="3">
    <source>
        <dbReference type="EMBL" id="ADP82212.1"/>
    </source>
</evidence>
<dbReference type="EMBL" id="CP002299">
    <property type="protein sequence ID" value="ADP82212.1"/>
    <property type="molecule type" value="Genomic_DNA"/>
</dbReference>
<gene>
    <name evidence="3" type="ordered locus">FraEuI1c_4213</name>
</gene>
<evidence type="ECO:0000313" key="4">
    <source>
        <dbReference type="Proteomes" id="UP000002484"/>
    </source>
</evidence>
<dbReference type="KEGG" id="fri:FraEuI1c_4213"/>
<dbReference type="STRING" id="298654.FraEuI1c_4213"/>
<keyword evidence="4" id="KW-1185">Reference proteome</keyword>
<dbReference type="OrthoDB" id="9797538at2"/>
<organism evidence="3 4">
    <name type="scientific">Pseudofrankia inefficax (strain DSM 45817 / CECT 9037 / DDB 130130 / EuI1c)</name>
    <name type="common">Frankia inefficax</name>
    <dbReference type="NCBI Taxonomy" id="298654"/>
    <lineage>
        <taxon>Bacteria</taxon>
        <taxon>Bacillati</taxon>
        <taxon>Actinomycetota</taxon>
        <taxon>Actinomycetes</taxon>
        <taxon>Frankiales</taxon>
        <taxon>Frankiaceae</taxon>
        <taxon>Pseudofrankia</taxon>
    </lineage>
</organism>
<dbReference type="FunCoup" id="E3JAM0">
    <property type="interactions" value="173"/>
</dbReference>
<proteinExistence type="inferred from homology"/>
<dbReference type="InterPro" id="IPR051019">
    <property type="entry name" value="VLCFA-Steroid_DH"/>
</dbReference>
<dbReference type="HOGENOM" id="CLU_010194_2_1_11"/>
<dbReference type="AlphaFoldDB" id="E3JAM0"/>
<comment type="similarity">
    <text evidence="1">Belongs to the short-chain dehydrogenases/reductases (SDR) family.</text>
</comment>
<dbReference type="PANTHER" id="PTHR43899">
    <property type="entry name" value="RH59310P"/>
    <property type="match status" value="1"/>
</dbReference>
<dbReference type="InterPro" id="IPR002347">
    <property type="entry name" value="SDR_fam"/>
</dbReference>
<dbReference type="Proteomes" id="UP000002484">
    <property type="component" value="Chromosome"/>
</dbReference>
<dbReference type="PRINTS" id="PR00081">
    <property type="entry name" value="GDHRDH"/>
</dbReference>
<name>E3JAM0_PSEI1</name>
<accession>E3JAM0</accession>
<sequence>MTFADDYGPWALVAGASDGVGAAFAEALAERGVNVVLLARRQALLDEVAAGIGARTGVETRAVAVDLAAPNAAATVAAATAGLEIGFLVYCAGADPNYEHFLANPIETAEAMVQRNCTVPMQLCHHYTPGMVERGRGGVILLGSAAGFAGAPNMVAYAATKAFDMVFAEALWAELRDKGVDVLGLVLGKTDTPTLRRLEHARGQLAGLDTAPSDAAAVSDVIAEGFDNLRNGPTWVVGEKLREAVSMMGSLPRNDLVRFMAQAAEEAMAGNGS</sequence>
<dbReference type="InParanoid" id="E3JAM0"/>
<evidence type="ECO:0000256" key="1">
    <source>
        <dbReference type="ARBA" id="ARBA00006484"/>
    </source>
</evidence>
<evidence type="ECO:0000256" key="2">
    <source>
        <dbReference type="ARBA" id="ARBA00023002"/>
    </source>
</evidence>
<dbReference type="Pfam" id="PF00106">
    <property type="entry name" value="adh_short"/>
    <property type="match status" value="1"/>
</dbReference>
<dbReference type="SUPFAM" id="SSF51735">
    <property type="entry name" value="NAD(P)-binding Rossmann-fold domains"/>
    <property type="match status" value="1"/>
</dbReference>
<reference evidence="3 4" key="1">
    <citation type="submission" date="2010-10" db="EMBL/GenBank/DDBJ databases">
        <title>Complete sequence of Frankia sp. EuI1c.</title>
        <authorList>
            <consortium name="US DOE Joint Genome Institute"/>
            <person name="Lucas S."/>
            <person name="Copeland A."/>
            <person name="Lapidus A."/>
            <person name="Cheng J.-F."/>
            <person name="Bruce D."/>
            <person name="Goodwin L."/>
            <person name="Pitluck S."/>
            <person name="Chertkov O."/>
            <person name="Detter J.C."/>
            <person name="Han C."/>
            <person name="Tapia R."/>
            <person name="Land M."/>
            <person name="Hauser L."/>
            <person name="Jeffries C."/>
            <person name="Kyrpides N."/>
            <person name="Ivanova N."/>
            <person name="Mikhailova N."/>
            <person name="Beauchemin N."/>
            <person name="Sen A."/>
            <person name="Sur S.A."/>
            <person name="Gtari M."/>
            <person name="Wall L."/>
            <person name="Tisa L."/>
            <person name="Woyke T."/>
        </authorList>
    </citation>
    <scope>NUCLEOTIDE SEQUENCE [LARGE SCALE GENOMIC DNA]</scope>
    <source>
        <strain evidence="4">DSM 45817 / CECT 9037 / EuI1c</strain>
    </source>
</reference>
<dbReference type="PANTHER" id="PTHR43899:SF13">
    <property type="entry name" value="RH59310P"/>
    <property type="match status" value="1"/>
</dbReference>